<dbReference type="InterPro" id="IPR025834">
    <property type="entry name" value="TopoI_C_dom"/>
</dbReference>
<accession>A0A507E7S5</accession>
<dbReference type="InterPro" id="IPR013034">
    <property type="entry name" value="DNA_topo_DNA_db_N_dom1"/>
</dbReference>
<dbReference type="EMBL" id="QEAQ01000025">
    <property type="protein sequence ID" value="TPX59427.1"/>
    <property type="molecule type" value="Genomic_DNA"/>
</dbReference>
<dbReference type="Proteomes" id="UP000318582">
    <property type="component" value="Unassembled WGS sequence"/>
</dbReference>
<dbReference type="InterPro" id="IPR008336">
    <property type="entry name" value="TopoI_DNA-bd_euk"/>
</dbReference>
<comment type="function">
    <text evidence="7">Releases the supercoiling and torsional tension of DNA introduced during the DNA replication and transcription by transiently cleaving and rejoining one strand of the DNA duplex. Introduces a single-strand break via transesterification at the specific target site 5'-[CT]CCTTp site in duplex DNA. The scissile phosphodiester is attacked by the catalytic tyrosine of the enzyme, resulting in the formation of a DNA-(3'-phosphotyrosyl)-enzyme intermediate and the expulsion of a 5'-OH DNA strand. The free DNA strand then undergoes passage around the unbroken strand thus removing DNA supercoils. Finally, in the religation step, the DNA 5'-OH attacks the covalent intermediate to expel the active-site tyrosine and restore the DNA phosphodiester backbone.</text>
</comment>
<dbReference type="FunFam" id="2.170.11.10:FF:000001">
    <property type="entry name" value="DNA topoisomerase I"/>
    <property type="match status" value="1"/>
</dbReference>
<dbReference type="InterPro" id="IPR014727">
    <property type="entry name" value="TopoI_cat_a/b-sub_euk"/>
</dbReference>
<evidence type="ECO:0000256" key="4">
    <source>
        <dbReference type="ARBA" id="ARBA00023125"/>
    </source>
</evidence>
<proteinExistence type="inferred from homology"/>
<feature type="active site" description="O-(3'-phospho-DNA)-tyrosine intermediate" evidence="6">
    <location>
        <position position="715"/>
    </location>
</feature>
<keyword evidence="3 6" id="KW-0799">Topoisomerase</keyword>
<dbReference type="SUPFAM" id="SSF56349">
    <property type="entry name" value="DNA breaking-rejoining enzymes"/>
    <property type="match status" value="1"/>
</dbReference>
<feature type="compositionally biased region" description="Basic and acidic residues" evidence="8">
    <location>
        <begin position="111"/>
        <end position="145"/>
    </location>
</feature>
<dbReference type="SMART" id="SM00435">
    <property type="entry name" value="TOPEUc"/>
    <property type="match status" value="1"/>
</dbReference>
<dbReference type="InterPro" id="IPR018521">
    <property type="entry name" value="TopoIB_AS"/>
</dbReference>
<comment type="similarity">
    <text evidence="2 6 7">Belongs to the type IB topoisomerase family.</text>
</comment>
<dbReference type="GO" id="GO:0006265">
    <property type="term" value="P:DNA topological change"/>
    <property type="evidence" value="ECO:0007669"/>
    <property type="project" value="UniProtKB-UniRule"/>
</dbReference>
<dbReference type="GO" id="GO:0005694">
    <property type="term" value="C:chromosome"/>
    <property type="evidence" value="ECO:0007669"/>
    <property type="project" value="InterPro"/>
</dbReference>
<evidence type="ECO:0000259" key="9">
    <source>
        <dbReference type="SMART" id="SM00435"/>
    </source>
</evidence>
<dbReference type="PROSITE" id="PS52038">
    <property type="entry name" value="TOPO_IB_2"/>
    <property type="match status" value="1"/>
</dbReference>
<feature type="domain" description="DNA topoisomerase I eukaryotic-type" evidence="9">
    <location>
        <begin position="302"/>
        <end position="729"/>
    </location>
</feature>
<dbReference type="Gene3D" id="3.90.15.10">
    <property type="entry name" value="Topoisomerase I, Chain A, domain 3"/>
    <property type="match status" value="1"/>
</dbReference>
<dbReference type="InterPro" id="IPR013500">
    <property type="entry name" value="TopoI_cat_euk"/>
</dbReference>
<reference evidence="10 11" key="1">
    <citation type="journal article" date="2019" name="Sci. Rep.">
        <title>Comparative genomics of chytrid fungi reveal insights into the obligate biotrophic and pathogenic lifestyle of Synchytrium endobioticum.</title>
        <authorList>
            <person name="van de Vossenberg B.T.L.H."/>
            <person name="Warris S."/>
            <person name="Nguyen H.D.T."/>
            <person name="van Gent-Pelzer M.P.E."/>
            <person name="Joly D.L."/>
            <person name="van de Geest H.C."/>
            <person name="Bonants P.J.M."/>
            <person name="Smith D.S."/>
            <person name="Levesque C.A."/>
            <person name="van der Lee T.A.J."/>
        </authorList>
    </citation>
    <scope>NUCLEOTIDE SEQUENCE [LARGE SCALE GENOMIC DNA]</scope>
    <source>
        <strain evidence="10 11">CBS 809.83</strain>
    </source>
</reference>
<dbReference type="GO" id="GO:0006338">
    <property type="term" value="P:chromatin remodeling"/>
    <property type="evidence" value="ECO:0007669"/>
    <property type="project" value="UniProtKB-ARBA"/>
</dbReference>
<comment type="catalytic activity">
    <reaction evidence="1 6 7">
        <text>ATP-independent breakage of single-stranded DNA, followed by passage and rejoining.</text>
        <dbReference type="EC" id="5.6.2.1"/>
    </reaction>
</comment>
<dbReference type="PROSITE" id="PS00176">
    <property type="entry name" value="TOPO_IB_1"/>
    <property type="match status" value="1"/>
</dbReference>
<comment type="caution">
    <text evidence="10">The sequence shown here is derived from an EMBL/GenBank/DDBJ whole genome shotgun (WGS) entry which is preliminary data.</text>
</comment>
<dbReference type="PANTHER" id="PTHR10290">
    <property type="entry name" value="DNA TOPOISOMERASE I"/>
    <property type="match status" value="1"/>
</dbReference>
<evidence type="ECO:0000256" key="2">
    <source>
        <dbReference type="ARBA" id="ARBA00006645"/>
    </source>
</evidence>
<evidence type="ECO:0000313" key="11">
    <source>
        <dbReference type="Proteomes" id="UP000318582"/>
    </source>
</evidence>
<evidence type="ECO:0000313" key="10">
    <source>
        <dbReference type="EMBL" id="TPX59427.1"/>
    </source>
</evidence>
<dbReference type="EC" id="5.6.2.1" evidence="7"/>
<gene>
    <name evidence="10" type="ORF">PhCBS80983_g02484</name>
</gene>
<dbReference type="Gene3D" id="2.170.11.10">
    <property type="entry name" value="DNA Topoisomerase I, domain 2"/>
    <property type="match status" value="1"/>
</dbReference>
<dbReference type="STRING" id="109895.A0A507E7S5"/>
<protein>
    <recommendedName>
        <fullName evidence="7">DNA topoisomerase I</fullName>
        <ecNumber evidence="7">5.6.2.1</ecNumber>
    </recommendedName>
    <alternativeName>
        <fullName evidence="7">DNA topoisomerase 1</fullName>
    </alternativeName>
</protein>
<dbReference type="CDD" id="cd00660">
    <property type="entry name" value="Topoisomer_IB_N"/>
    <property type="match status" value="1"/>
</dbReference>
<keyword evidence="5 6" id="KW-0413">Isomerase</keyword>
<dbReference type="Pfam" id="PF01028">
    <property type="entry name" value="Topoisom_I"/>
    <property type="match status" value="1"/>
</dbReference>
<evidence type="ECO:0000256" key="3">
    <source>
        <dbReference type="ARBA" id="ARBA00023029"/>
    </source>
</evidence>
<dbReference type="InterPro" id="IPR001631">
    <property type="entry name" value="TopoI"/>
</dbReference>
<dbReference type="PANTHER" id="PTHR10290:SF3">
    <property type="entry name" value="DNA TOPOISOMERASE 1"/>
    <property type="match status" value="1"/>
</dbReference>
<dbReference type="GO" id="GO:0007059">
    <property type="term" value="P:chromosome segregation"/>
    <property type="evidence" value="ECO:0007669"/>
    <property type="project" value="TreeGrafter"/>
</dbReference>
<dbReference type="InterPro" id="IPR051062">
    <property type="entry name" value="Topoisomerase_IB"/>
</dbReference>
<evidence type="ECO:0000256" key="7">
    <source>
        <dbReference type="RuleBase" id="RU365101"/>
    </source>
</evidence>
<name>A0A507E7S5_9FUNG</name>
<dbReference type="GO" id="GO:0003917">
    <property type="term" value="F:DNA topoisomerase type I (single strand cut, ATP-independent) activity"/>
    <property type="evidence" value="ECO:0007669"/>
    <property type="project" value="UniProtKB-UniRule"/>
</dbReference>
<dbReference type="Gene3D" id="1.10.132.10">
    <property type="match status" value="1"/>
</dbReference>
<dbReference type="Gene3D" id="1.10.10.41">
    <property type="entry name" value="Yeast DNA topoisomerase - domain 1"/>
    <property type="match status" value="1"/>
</dbReference>
<sequence>MSDSEDDVPLGARTAVVAATAATAEPKSDSDSDAPLSARRKTPVAAVVEKRPKSEVASDSDSDVPLAKKLKKEPNGAAKPAAKRAAKPASKNGAVTREKPAPAAKKRPRSAKADADVKVEEKAKTEKKSVKESPSKKVKEDDDDEHKWWLEQDRDDSVKWRTLEHNGPLFPPPYEPHGIKMKYDGQDVDLEPEAEEVATFYAQILGTDWETNVTFQKNFFKDFLAVLAKQKKKPPIKKFELCDFSPIAEYVNQEKERKKNLTKEEKLRIKEDKMKLDEKYGVAFLDGRKEKVGNYRIEPPGLFRGRGEHPKTGFLKTRVAPEQVTINIGEGAKVPEPPEGHNWGEVTHDNTVTWLAMWKENVNESIKYIFLAANSSLKGQSDLKKFEKARSLKSLVHGIRKDYTRELKDKAMATRQRATAMYFIDRLALRAGNEKGEDEADTVGCCSLRFEHICLEPPNKVIFDFLGKDSIRYYNELDVDLQVFKNLKLFKKAPKKEGDDLFDRLNTSGLNKHLATYMPGLTAKVFRTYNASFTFQEELQATPENGTVAEKILAYQRANRRVAKLCNHQRAVPKGHSSQIDKIKQKIRALKYERMLVSKEILELEPKLKKKRPELVEAESDLDEEFIASHKQFLAEKEQERLAVKLEKDNEKRVAEGLKPLKSMPETAPKARNTSVEKLDKKRLLLTEKIQGQKMLLIDKDENKETALGTSKINYIDPRISAAWCRKYNVPLEKVFNKTLVAKFKWAMDTEPDWEF</sequence>
<feature type="region of interest" description="Disordered" evidence="8">
    <location>
        <begin position="19"/>
        <end position="145"/>
    </location>
</feature>
<dbReference type="InterPro" id="IPR013499">
    <property type="entry name" value="TopoI_euk"/>
</dbReference>
<dbReference type="AlphaFoldDB" id="A0A507E7S5"/>
<dbReference type="Pfam" id="PF02919">
    <property type="entry name" value="Topoisom_I_N"/>
    <property type="match status" value="1"/>
</dbReference>
<dbReference type="Pfam" id="PF14370">
    <property type="entry name" value="Topo_C_assoc"/>
    <property type="match status" value="1"/>
</dbReference>
<dbReference type="GO" id="GO:0003677">
    <property type="term" value="F:DNA binding"/>
    <property type="evidence" value="ECO:0007669"/>
    <property type="project" value="UniProtKB-UniRule"/>
</dbReference>
<keyword evidence="4 6" id="KW-0238">DNA-binding</keyword>
<dbReference type="InterPro" id="IPR013030">
    <property type="entry name" value="DNA_topo_DNA_db_N_dom2"/>
</dbReference>
<dbReference type="InterPro" id="IPR036202">
    <property type="entry name" value="TopoI_DNA-bd_euk_N_sf"/>
</dbReference>
<dbReference type="GO" id="GO:0005730">
    <property type="term" value="C:nucleolus"/>
    <property type="evidence" value="ECO:0007669"/>
    <property type="project" value="TreeGrafter"/>
</dbReference>
<dbReference type="InterPro" id="IPR011010">
    <property type="entry name" value="DNA_brk_join_enz"/>
</dbReference>
<organism evidence="10 11">
    <name type="scientific">Powellomyces hirtus</name>
    <dbReference type="NCBI Taxonomy" id="109895"/>
    <lineage>
        <taxon>Eukaryota</taxon>
        <taxon>Fungi</taxon>
        <taxon>Fungi incertae sedis</taxon>
        <taxon>Chytridiomycota</taxon>
        <taxon>Chytridiomycota incertae sedis</taxon>
        <taxon>Chytridiomycetes</taxon>
        <taxon>Spizellomycetales</taxon>
        <taxon>Powellomycetaceae</taxon>
        <taxon>Powellomyces</taxon>
    </lineage>
</organism>
<dbReference type="FunFam" id="3.90.15.10:FF:000002">
    <property type="entry name" value="DNA topoisomerase I"/>
    <property type="match status" value="1"/>
</dbReference>
<dbReference type="CDD" id="cd00659">
    <property type="entry name" value="Topo_IB_C"/>
    <property type="match status" value="1"/>
</dbReference>
<evidence type="ECO:0000256" key="6">
    <source>
        <dbReference type="PROSITE-ProRule" id="PRU01382"/>
    </source>
</evidence>
<evidence type="ECO:0000256" key="5">
    <source>
        <dbReference type="ARBA" id="ARBA00023235"/>
    </source>
</evidence>
<dbReference type="InterPro" id="IPR014711">
    <property type="entry name" value="TopoI_cat_a-hlx-sub_euk"/>
</dbReference>
<dbReference type="GO" id="GO:0006260">
    <property type="term" value="P:DNA replication"/>
    <property type="evidence" value="ECO:0007669"/>
    <property type="project" value="TreeGrafter"/>
</dbReference>
<dbReference type="FunFam" id="1.10.10.41:FF:000001">
    <property type="entry name" value="DNA topoisomerase I"/>
    <property type="match status" value="1"/>
</dbReference>
<dbReference type="SUPFAM" id="SSF56741">
    <property type="entry name" value="Eukaryotic DNA topoisomerase I, N-terminal DNA-binding fragment"/>
    <property type="match status" value="1"/>
</dbReference>
<evidence type="ECO:0000256" key="1">
    <source>
        <dbReference type="ARBA" id="ARBA00000213"/>
    </source>
</evidence>
<dbReference type="PRINTS" id="PR00416">
    <property type="entry name" value="EUTPISMRASEI"/>
</dbReference>
<keyword evidence="11" id="KW-1185">Reference proteome</keyword>
<evidence type="ECO:0000256" key="8">
    <source>
        <dbReference type="SAM" id="MobiDB-lite"/>
    </source>
</evidence>